<feature type="transmembrane region" description="Helical" evidence="8">
    <location>
        <begin position="339"/>
        <end position="360"/>
    </location>
</feature>
<feature type="domain" description="Major facilitator superfamily (MFS) profile" evidence="9">
    <location>
        <begin position="76"/>
        <end position="483"/>
    </location>
</feature>
<feature type="transmembrane region" description="Helical" evidence="8">
    <location>
        <begin position="236"/>
        <end position="253"/>
    </location>
</feature>
<keyword evidence="4 8" id="KW-0812">Transmembrane</keyword>
<evidence type="ECO:0000256" key="3">
    <source>
        <dbReference type="ARBA" id="ARBA00022475"/>
    </source>
</evidence>
<feature type="transmembrane region" description="Helical" evidence="8">
    <location>
        <begin position="210"/>
        <end position="230"/>
    </location>
</feature>
<proteinExistence type="predicted"/>
<keyword evidence="5 8" id="KW-1133">Transmembrane helix</keyword>
<dbReference type="SUPFAM" id="SSF103473">
    <property type="entry name" value="MFS general substrate transporter"/>
    <property type="match status" value="1"/>
</dbReference>
<dbReference type="Gene3D" id="1.20.1250.20">
    <property type="entry name" value="MFS general substrate transporter like domains"/>
    <property type="match status" value="2"/>
</dbReference>
<sequence>MRCGLCRVASPLVRSKASRLRIRQRHIPPRTLAPIHRNLFSGESKGGGREEKKAEKGASSRFKAVFGDMDPDIVKQVAILSSAQIMLNLGFSQMVPVMPMFAAKMGGHLGATGVGIILSAPSVATLLLNFPLGRMCDTVGRKPLMWFGTALTSLGTTCTGFVSSMGPLLACRLLVGAGSSASMTGSSAYISDLSDKAPKHRAKLMGIHQALVGSVWIVGPAVGGYLAEAYGYRNSFLIAGICAAVCSLSYTQLPETLNKKPLKASEAAKDVARATTNVSSRGLRDQSRAWLKEVKKILSSKNQQALIALACEHPIRFASFTTAVALHASNAAGSGPGELGMLFTALALSQGFAMPIGAWLADKCPGAKKRMVVPFGLASSLAFASLAFATKHEHFLISMAIQGFCAGFKQPAVGAFTAEITSKSQRGQAMSLQSQAGSTLSLIGPISMGLICDLTSCPTAILTGASLMGLCNLAYAVLAGPSPSTTSPQPTPDTETTGKIN</sequence>
<dbReference type="EMBL" id="HBEM01000719">
    <property type="protein sequence ID" value="CAD8429000.1"/>
    <property type="molecule type" value="Transcribed_RNA"/>
</dbReference>
<comment type="subcellular location">
    <subcellularLocation>
        <location evidence="1">Cell membrane</location>
        <topology evidence="1">Multi-pass membrane protein</topology>
    </subcellularLocation>
</comment>
<feature type="transmembrane region" description="Helical" evidence="8">
    <location>
        <begin position="109"/>
        <end position="132"/>
    </location>
</feature>
<dbReference type="PANTHER" id="PTHR23517:SF2">
    <property type="entry name" value="MULTIDRUG RESISTANCE PROTEIN MDTH"/>
    <property type="match status" value="1"/>
</dbReference>
<evidence type="ECO:0000256" key="2">
    <source>
        <dbReference type="ARBA" id="ARBA00022448"/>
    </source>
</evidence>
<evidence type="ECO:0000256" key="1">
    <source>
        <dbReference type="ARBA" id="ARBA00004651"/>
    </source>
</evidence>
<dbReference type="InterPro" id="IPR011701">
    <property type="entry name" value="MFS"/>
</dbReference>
<feature type="transmembrane region" description="Helical" evidence="8">
    <location>
        <begin position="372"/>
        <end position="389"/>
    </location>
</feature>
<dbReference type="InterPro" id="IPR020846">
    <property type="entry name" value="MFS_dom"/>
</dbReference>
<dbReference type="GO" id="GO:0022857">
    <property type="term" value="F:transmembrane transporter activity"/>
    <property type="evidence" value="ECO:0007669"/>
    <property type="project" value="InterPro"/>
</dbReference>
<dbReference type="AlphaFoldDB" id="A0A7S0CP17"/>
<dbReference type="PROSITE" id="PS00217">
    <property type="entry name" value="SUGAR_TRANSPORT_2"/>
    <property type="match status" value="1"/>
</dbReference>
<reference evidence="10" key="1">
    <citation type="submission" date="2021-01" db="EMBL/GenBank/DDBJ databases">
        <authorList>
            <person name="Corre E."/>
            <person name="Pelletier E."/>
            <person name="Niang G."/>
            <person name="Scheremetjew M."/>
            <person name="Finn R."/>
            <person name="Kale V."/>
            <person name="Holt S."/>
            <person name="Cochrane G."/>
            <person name="Meng A."/>
            <person name="Brown T."/>
            <person name="Cohen L."/>
        </authorList>
    </citation>
    <scope>NUCLEOTIDE SEQUENCE</scope>
    <source>
        <strain evidence="10">CCMP2058</strain>
    </source>
</reference>
<dbReference type="PANTHER" id="PTHR23517">
    <property type="entry name" value="RESISTANCE PROTEIN MDTM, PUTATIVE-RELATED-RELATED"/>
    <property type="match status" value="1"/>
</dbReference>
<feature type="transmembrane region" description="Helical" evidence="8">
    <location>
        <begin position="169"/>
        <end position="190"/>
    </location>
</feature>
<keyword evidence="2" id="KW-0813">Transport</keyword>
<keyword evidence="3" id="KW-1003">Cell membrane</keyword>
<evidence type="ECO:0000256" key="4">
    <source>
        <dbReference type="ARBA" id="ARBA00022692"/>
    </source>
</evidence>
<evidence type="ECO:0000256" key="8">
    <source>
        <dbReference type="SAM" id="Phobius"/>
    </source>
</evidence>
<dbReference type="Pfam" id="PF07690">
    <property type="entry name" value="MFS_1"/>
    <property type="match status" value="2"/>
</dbReference>
<dbReference type="InterPro" id="IPR005829">
    <property type="entry name" value="Sugar_transporter_CS"/>
</dbReference>
<feature type="transmembrane region" description="Helical" evidence="8">
    <location>
        <begin position="144"/>
        <end position="163"/>
    </location>
</feature>
<dbReference type="GO" id="GO:0005886">
    <property type="term" value="C:plasma membrane"/>
    <property type="evidence" value="ECO:0007669"/>
    <property type="project" value="UniProtKB-SubCell"/>
</dbReference>
<feature type="region of interest" description="Disordered" evidence="7">
    <location>
        <begin position="482"/>
        <end position="501"/>
    </location>
</feature>
<evidence type="ECO:0000256" key="6">
    <source>
        <dbReference type="ARBA" id="ARBA00023136"/>
    </source>
</evidence>
<name>A0A7S0CP17_9EUKA</name>
<dbReference type="InterPro" id="IPR036259">
    <property type="entry name" value="MFS_trans_sf"/>
</dbReference>
<accession>A0A7S0CP17</accession>
<dbReference type="CDD" id="cd17325">
    <property type="entry name" value="MFS_MdtG_SLC18_like"/>
    <property type="match status" value="1"/>
</dbReference>
<keyword evidence="6 8" id="KW-0472">Membrane</keyword>
<organism evidence="10">
    <name type="scientific">Amorphochlora amoebiformis</name>
    <dbReference type="NCBI Taxonomy" id="1561963"/>
    <lineage>
        <taxon>Eukaryota</taxon>
        <taxon>Sar</taxon>
        <taxon>Rhizaria</taxon>
        <taxon>Cercozoa</taxon>
        <taxon>Chlorarachniophyceae</taxon>
        <taxon>Amorphochlora</taxon>
    </lineage>
</organism>
<gene>
    <name evidence="10" type="ORF">LAMO00422_LOCUS524</name>
</gene>
<protein>
    <recommendedName>
        <fullName evidence="9">Major facilitator superfamily (MFS) profile domain-containing protein</fullName>
    </recommendedName>
</protein>
<evidence type="ECO:0000313" key="10">
    <source>
        <dbReference type="EMBL" id="CAD8429000.1"/>
    </source>
</evidence>
<evidence type="ECO:0000259" key="9">
    <source>
        <dbReference type="PROSITE" id="PS50850"/>
    </source>
</evidence>
<evidence type="ECO:0000256" key="7">
    <source>
        <dbReference type="SAM" id="MobiDB-lite"/>
    </source>
</evidence>
<evidence type="ECO:0000256" key="5">
    <source>
        <dbReference type="ARBA" id="ARBA00022989"/>
    </source>
</evidence>
<dbReference type="PROSITE" id="PS50850">
    <property type="entry name" value="MFS"/>
    <property type="match status" value="1"/>
</dbReference>
<dbReference type="InterPro" id="IPR050171">
    <property type="entry name" value="MFS_Transporters"/>
</dbReference>